<dbReference type="EMBL" id="JANRMS010000011">
    <property type="protein sequence ID" value="KAJ3549934.1"/>
    <property type="molecule type" value="Genomic_DNA"/>
</dbReference>
<sequence length="800" mass="88257">MEVAGLAIGVAAFAGPSISGILTLKSFFNSYKSAADKVKALNNELDSLSSTLIDVEGILNQASKLFNKEETRRSLPQQGEPQVSLCSPISGVPAAECSNFANSSTQLDDGIFPAALLKSLKTRVQRCESDIKEWNTASKGLNIGIWHDFQTFKRKVKVVAKKELFDEITSRVSSHREAIGNCLSSLNLSVSRDNLVLTRGIKSHLNGLTETNLSLLEANQAFQMSLKNSGEGINSIFGFMQGFRGDAEKDHAEQMDCMRSIAHSLSTIASHLTPSSLARSEVQDHPFTQDAPQSPPSSESFGLSSTASSYSCGAVLGIEELLLADNKCFFCNLINPRSDKCSPFLDSLSFGRHLVYGHRFGGCDLSLHYETLAGFKKHLTDFHFAGCKAQGLAIIHSLHPFACHENHSRGAHDTSDASHGMESLPESQPATAGLVEAQISQILKDAKVLPEIDKSTSTPFRHAIEDNWASEPNTRALSIGLEYLQIGVDNGSVRPEALYKVTCLLEEIMVSGLDCTLPIQVQEPLHHETISKFLVEAFSDLVRMPTWSFIEPKNANPQGSLSHFVNGWPHCQSRQNGESSFRYSDEWDSLDIKKTYLLETGISSFWRLAIILNLTLPPQIKSIHATKIFSIFIMPYLHQKLSQMQLDEWASLTVPKSSSSGSAVPSFLADQAVRDILREIAMDQLVDQKSKYFVESCLEIITPKDKEFLALFRWHIESVHLNGKPTIPVLPHIVSPSLRGTLIADLLSCRSWGLVNDEDWNNITNDWSRNANMVFVSLVSIFNVTALIWVSNGFALPFVL</sequence>
<accession>A0ACC1T0G0</accession>
<name>A0ACC1T0G0_9HYPO</name>
<reference evidence="1" key="1">
    <citation type="submission" date="2022-08" db="EMBL/GenBank/DDBJ databases">
        <title>Genome Sequence of Fusarium decemcellulare.</title>
        <authorList>
            <person name="Buettner E."/>
        </authorList>
    </citation>
    <scope>NUCLEOTIDE SEQUENCE</scope>
    <source>
        <strain evidence="1">Babe19</strain>
    </source>
</reference>
<comment type="caution">
    <text evidence="1">The sequence shown here is derived from an EMBL/GenBank/DDBJ whole genome shotgun (WGS) entry which is preliminary data.</text>
</comment>
<evidence type="ECO:0000313" key="2">
    <source>
        <dbReference type="Proteomes" id="UP001148629"/>
    </source>
</evidence>
<dbReference type="Proteomes" id="UP001148629">
    <property type="component" value="Unassembled WGS sequence"/>
</dbReference>
<proteinExistence type="predicted"/>
<evidence type="ECO:0000313" key="1">
    <source>
        <dbReference type="EMBL" id="KAJ3549934.1"/>
    </source>
</evidence>
<keyword evidence="2" id="KW-1185">Reference proteome</keyword>
<protein>
    <submittedName>
        <fullName evidence="1">Uncharacterized protein</fullName>
    </submittedName>
</protein>
<organism evidence="1 2">
    <name type="scientific">Fusarium decemcellulare</name>
    <dbReference type="NCBI Taxonomy" id="57161"/>
    <lineage>
        <taxon>Eukaryota</taxon>
        <taxon>Fungi</taxon>
        <taxon>Dikarya</taxon>
        <taxon>Ascomycota</taxon>
        <taxon>Pezizomycotina</taxon>
        <taxon>Sordariomycetes</taxon>
        <taxon>Hypocreomycetidae</taxon>
        <taxon>Hypocreales</taxon>
        <taxon>Nectriaceae</taxon>
        <taxon>Fusarium</taxon>
        <taxon>Fusarium decemcellulare species complex</taxon>
    </lineage>
</organism>
<gene>
    <name evidence="1" type="ORF">NM208_g253</name>
</gene>